<proteinExistence type="predicted"/>
<feature type="compositionally biased region" description="Basic residues" evidence="1">
    <location>
        <begin position="59"/>
        <end position="69"/>
    </location>
</feature>
<feature type="region of interest" description="Disordered" evidence="1">
    <location>
        <begin position="49"/>
        <end position="69"/>
    </location>
</feature>
<evidence type="ECO:0000256" key="1">
    <source>
        <dbReference type="SAM" id="MobiDB-lite"/>
    </source>
</evidence>
<keyword evidence="3" id="KW-1185">Reference proteome</keyword>
<evidence type="ECO:0000313" key="3">
    <source>
        <dbReference type="Proteomes" id="UP000007266"/>
    </source>
</evidence>
<dbReference type="Proteomes" id="UP000007266">
    <property type="component" value="Linkage group 3"/>
</dbReference>
<reference evidence="2 3" key="2">
    <citation type="journal article" date="2010" name="Nucleic Acids Res.">
        <title>BeetleBase in 2010: revisions to provide comprehensive genomic information for Tribolium castaneum.</title>
        <authorList>
            <person name="Kim H.S."/>
            <person name="Murphy T."/>
            <person name="Xia J."/>
            <person name="Caragea D."/>
            <person name="Park Y."/>
            <person name="Beeman R.W."/>
            <person name="Lorenzen M.D."/>
            <person name="Butcher S."/>
            <person name="Manak J.R."/>
            <person name="Brown S.J."/>
        </authorList>
    </citation>
    <scope>GENOME REANNOTATION</scope>
    <source>
        <strain evidence="2 3">Georgia GA2</strain>
    </source>
</reference>
<protein>
    <submittedName>
        <fullName evidence="2">Uncharacterized protein</fullName>
    </submittedName>
</protein>
<organism evidence="2 3">
    <name type="scientific">Tribolium castaneum</name>
    <name type="common">Red flour beetle</name>
    <dbReference type="NCBI Taxonomy" id="7070"/>
    <lineage>
        <taxon>Eukaryota</taxon>
        <taxon>Metazoa</taxon>
        <taxon>Ecdysozoa</taxon>
        <taxon>Arthropoda</taxon>
        <taxon>Hexapoda</taxon>
        <taxon>Insecta</taxon>
        <taxon>Pterygota</taxon>
        <taxon>Neoptera</taxon>
        <taxon>Endopterygota</taxon>
        <taxon>Coleoptera</taxon>
        <taxon>Polyphaga</taxon>
        <taxon>Cucujiformia</taxon>
        <taxon>Tenebrionidae</taxon>
        <taxon>Tenebrionidae incertae sedis</taxon>
        <taxon>Tribolium</taxon>
    </lineage>
</organism>
<sequence>MDDLVKEKGVLWHKLDAAAVRVCKCQRNMSCVAPRGYAHMQIALMRAQGSKNKTSATKNAKKNRYQFGG</sequence>
<reference evidence="2 3" key="1">
    <citation type="journal article" date="2008" name="Nature">
        <title>The genome of the model beetle and pest Tribolium castaneum.</title>
        <authorList>
            <consortium name="Tribolium Genome Sequencing Consortium"/>
            <person name="Richards S."/>
            <person name="Gibbs R.A."/>
            <person name="Weinstock G.M."/>
            <person name="Brown S.J."/>
            <person name="Denell R."/>
            <person name="Beeman R.W."/>
            <person name="Gibbs R."/>
            <person name="Beeman R.W."/>
            <person name="Brown S.J."/>
            <person name="Bucher G."/>
            <person name="Friedrich M."/>
            <person name="Grimmelikhuijzen C.J."/>
            <person name="Klingler M."/>
            <person name="Lorenzen M."/>
            <person name="Richards S."/>
            <person name="Roth S."/>
            <person name="Schroder R."/>
            <person name="Tautz D."/>
            <person name="Zdobnov E.M."/>
            <person name="Muzny D."/>
            <person name="Gibbs R.A."/>
            <person name="Weinstock G.M."/>
            <person name="Attaway T."/>
            <person name="Bell S."/>
            <person name="Buhay C.J."/>
            <person name="Chandrabose M.N."/>
            <person name="Chavez D."/>
            <person name="Clerk-Blankenburg K.P."/>
            <person name="Cree A."/>
            <person name="Dao M."/>
            <person name="Davis C."/>
            <person name="Chacko J."/>
            <person name="Dinh H."/>
            <person name="Dugan-Rocha S."/>
            <person name="Fowler G."/>
            <person name="Garner T.T."/>
            <person name="Garnes J."/>
            <person name="Gnirke A."/>
            <person name="Hawes A."/>
            <person name="Hernandez J."/>
            <person name="Hines S."/>
            <person name="Holder M."/>
            <person name="Hume J."/>
            <person name="Jhangiani S.N."/>
            <person name="Joshi V."/>
            <person name="Khan Z.M."/>
            <person name="Jackson L."/>
            <person name="Kovar C."/>
            <person name="Kowis A."/>
            <person name="Lee S."/>
            <person name="Lewis L.R."/>
            <person name="Margolis J."/>
            <person name="Morgan M."/>
            <person name="Nazareth L.V."/>
            <person name="Nguyen N."/>
            <person name="Okwuonu G."/>
            <person name="Parker D."/>
            <person name="Richards S."/>
            <person name="Ruiz S.J."/>
            <person name="Santibanez J."/>
            <person name="Savard J."/>
            <person name="Scherer S.E."/>
            <person name="Schneider B."/>
            <person name="Sodergren E."/>
            <person name="Tautz D."/>
            <person name="Vattahil S."/>
            <person name="Villasana D."/>
            <person name="White C.S."/>
            <person name="Wright R."/>
            <person name="Park Y."/>
            <person name="Beeman R.W."/>
            <person name="Lord J."/>
            <person name="Oppert B."/>
            <person name="Lorenzen M."/>
            <person name="Brown S."/>
            <person name="Wang L."/>
            <person name="Savard J."/>
            <person name="Tautz D."/>
            <person name="Richards S."/>
            <person name="Weinstock G."/>
            <person name="Gibbs R.A."/>
            <person name="Liu Y."/>
            <person name="Worley K."/>
            <person name="Weinstock G."/>
            <person name="Elsik C.G."/>
            <person name="Reese J.T."/>
            <person name="Elhaik E."/>
            <person name="Landan G."/>
            <person name="Graur D."/>
            <person name="Arensburger P."/>
            <person name="Atkinson P."/>
            <person name="Beeman R.W."/>
            <person name="Beidler J."/>
            <person name="Brown S.J."/>
            <person name="Demuth J.P."/>
            <person name="Drury D.W."/>
            <person name="Du Y.Z."/>
            <person name="Fujiwara H."/>
            <person name="Lorenzen M."/>
            <person name="Maselli V."/>
            <person name="Osanai M."/>
            <person name="Park Y."/>
            <person name="Robertson H.M."/>
            <person name="Tu Z."/>
            <person name="Wang J.J."/>
            <person name="Wang S."/>
            <person name="Richards S."/>
            <person name="Song H."/>
            <person name="Zhang L."/>
            <person name="Sodergren E."/>
            <person name="Werner D."/>
            <person name="Stanke M."/>
            <person name="Morgenstern B."/>
            <person name="Solovyev V."/>
            <person name="Kosarev P."/>
            <person name="Brown G."/>
            <person name="Chen H.C."/>
            <person name="Ermolaeva O."/>
            <person name="Hlavina W."/>
            <person name="Kapustin Y."/>
            <person name="Kiryutin B."/>
            <person name="Kitts P."/>
            <person name="Maglott D."/>
            <person name="Pruitt K."/>
            <person name="Sapojnikov V."/>
            <person name="Souvorov A."/>
            <person name="Mackey A.J."/>
            <person name="Waterhouse R.M."/>
            <person name="Wyder S."/>
            <person name="Zdobnov E.M."/>
            <person name="Zdobnov E.M."/>
            <person name="Wyder S."/>
            <person name="Kriventseva E.V."/>
            <person name="Kadowaki T."/>
            <person name="Bork P."/>
            <person name="Aranda M."/>
            <person name="Bao R."/>
            <person name="Beermann A."/>
            <person name="Berns N."/>
            <person name="Bolognesi R."/>
            <person name="Bonneton F."/>
            <person name="Bopp D."/>
            <person name="Brown S.J."/>
            <person name="Bucher G."/>
            <person name="Butts T."/>
            <person name="Chaumot A."/>
            <person name="Denell R.E."/>
            <person name="Ferrier D.E."/>
            <person name="Friedrich M."/>
            <person name="Gordon C.M."/>
            <person name="Jindra M."/>
            <person name="Klingler M."/>
            <person name="Lan Q."/>
            <person name="Lattorff H.M."/>
            <person name="Laudet V."/>
            <person name="von Levetsow C."/>
            <person name="Liu Z."/>
            <person name="Lutz R."/>
            <person name="Lynch J.A."/>
            <person name="da Fonseca R.N."/>
            <person name="Posnien N."/>
            <person name="Reuter R."/>
            <person name="Roth S."/>
            <person name="Savard J."/>
            <person name="Schinko J.B."/>
            <person name="Schmitt C."/>
            <person name="Schoppmeier M."/>
            <person name="Schroder R."/>
            <person name="Shippy T.D."/>
            <person name="Simonnet F."/>
            <person name="Marques-Souza H."/>
            <person name="Tautz D."/>
            <person name="Tomoyasu Y."/>
            <person name="Trauner J."/>
            <person name="Van der Zee M."/>
            <person name="Vervoort M."/>
            <person name="Wittkopp N."/>
            <person name="Wimmer E.A."/>
            <person name="Yang X."/>
            <person name="Jones A.K."/>
            <person name="Sattelle D.B."/>
            <person name="Ebert P.R."/>
            <person name="Nelson D."/>
            <person name="Scott J.G."/>
            <person name="Beeman R.W."/>
            <person name="Muthukrishnan S."/>
            <person name="Kramer K.J."/>
            <person name="Arakane Y."/>
            <person name="Beeman R.W."/>
            <person name="Zhu Q."/>
            <person name="Hogenkamp D."/>
            <person name="Dixit R."/>
            <person name="Oppert B."/>
            <person name="Jiang H."/>
            <person name="Zou Z."/>
            <person name="Marshall J."/>
            <person name="Elpidina E."/>
            <person name="Vinokurov K."/>
            <person name="Oppert C."/>
            <person name="Zou Z."/>
            <person name="Evans J."/>
            <person name="Lu Z."/>
            <person name="Zhao P."/>
            <person name="Sumathipala N."/>
            <person name="Altincicek B."/>
            <person name="Vilcinskas A."/>
            <person name="Williams M."/>
            <person name="Hultmark D."/>
            <person name="Hetru C."/>
            <person name="Jiang H."/>
            <person name="Grimmelikhuijzen C.J."/>
            <person name="Hauser F."/>
            <person name="Cazzamali G."/>
            <person name="Williamson M."/>
            <person name="Park Y."/>
            <person name="Li B."/>
            <person name="Tanaka Y."/>
            <person name="Predel R."/>
            <person name="Neupert S."/>
            <person name="Schachtner J."/>
            <person name="Verleyen P."/>
            <person name="Raible F."/>
            <person name="Bork P."/>
            <person name="Friedrich M."/>
            <person name="Walden K.K."/>
            <person name="Robertson H.M."/>
            <person name="Angeli S."/>
            <person name="Foret S."/>
            <person name="Bucher G."/>
            <person name="Schuetz S."/>
            <person name="Maleszka R."/>
            <person name="Wimmer E.A."/>
            <person name="Beeman R.W."/>
            <person name="Lorenzen M."/>
            <person name="Tomoyasu Y."/>
            <person name="Miller S.C."/>
            <person name="Grossmann D."/>
            <person name="Bucher G."/>
        </authorList>
    </citation>
    <scope>NUCLEOTIDE SEQUENCE [LARGE SCALE GENOMIC DNA]</scope>
    <source>
        <strain evidence="2 3">Georgia GA2</strain>
    </source>
</reference>
<dbReference type="InParanoid" id="A0A139WL19"/>
<name>A0A139WL19_TRICA</name>
<dbReference type="EMBL" id="KQ971322">
    <property type="protein sequence ID" value="KYB28593.1"/>
    <property type="molecule type" value="Genomic_DNA"/>
</dbReference>
<gene>
    <name evidence="2" type="primary">AUGUSTUS-3.0.2_32484</name>
    <name evidence="2" type="ORF">TcasGA2_TC032484</name>
</gene>
<accession>A0A139WL19</accession>
<dbReference type="AlphaFoldDB" id="A0A139WL19"/>
<evidence type="ECO:0000313" key="2">
    <source>
        <dbReference type="EMBL" id="KYB28593.1"/>
    </source>
</evidence>